<evidence type="ECO:0000256" key="7">
    <source>
        <dbReference type="RuleBase" id="RU910716"/>
    </source>
</evidence>
<dbReference type="Pfam" id="PF09815">
    <property type="entry name" value="XK-related"/>
    <property type="match status" value="2"/>
</dbReference>
<dbReference type="InterPro" id="IPR018629">
    <property type="entry name" value="XK-rel"/>
</dbReference>
<comment type="similarity">
    <text evidence="2 7">Belongs to the XK family.</text>
</comment>
<dbReference type="PANTHER" id="PTHR16024:SF27">
    <property type="entry name" value="XK-RELATED PROTEIN"/>
    <property type="match status" value="1"/>
</dbReference>
<feature type="transmembrane region" description="Helical" evidence="7">
    <location>
        <begin position="517"/>
        <end position="537"/>
    </location>
</feature>
<keyword evidence="3" id="KW-1003">Cell membrane</keyword>
<sequence length="584" mass="66100">MAHCDTMDRVCEKKPTRFLRVPLKSVEQIYLIFLIPSLINCAVYIVHFSADFVVVVQHFRENNPVWGCCTIGFMYSPAIVYFILTVSRPDWWMTDDDKLRKGVFLWFCIQLCHLSGFVFFALYRYATLIVLSIDAILLTGKERTDTLNAAASPAAIELYFFLQAWFQAAPQAIFQTHLLFYESSSSSLSSVTSSHQSAIVKVLSIVMSVTILAIQTASFQRFESQRVNGRTLPWATWLRKHRTQEATHGDVEEKIPLRPAEAAKGKENVTTSITTAITDRTESAALDAEQVVEMSGHDDERAEIPSVSPNRQASVTPPLPPKNVHVLPPPTPLRGITTVLPLPVPDVPAPPRPDNWSTLVAAKSESATETRVSSSTTPESGLIRTAETRSENVNSGGGGGGGGYSSYDGYDLKIPERRYSTKGLEEDDPAGKFLTFLWWFLFILARLLALVLFYQFYSVYSFVVLCVHYGVVSVYLFRHTKFCNVITFFLDLWLGSVYIVSLIEYRVKFKYADKWVLSYYVFVLMQNTLMTLSWYIYADWVGFWYTYAFYVIFGSMILCVLSTAIYCALLKPKKHRIYAEHGKT</sequence>
<dbReference type="KEGG" id="ccal:108629877"/>
<dbReference type="GO" id="GO:0005886">
    <property type="term" value="C:plasma membrane"/>
    <property type="evidence" value="ECO:0007669"/>
    <property type="project" value="UniProtKB-SubCell"/>
</dbReference>
<dbReference type="Proteomes" id="UP000694925">
    <property type="component" value="Unplaced"/>
</dbReference>
<evidence type="ECO:0000256" key="2">
    <source>
        <dbReference type="ARBA" id="ARBA00008789"/>
    </source>
</evidence>
<evidence type="ECO:0000256" key="4">
    <source>
        <dbReference type="ARBA" id="ARBA00022692"/>
    </source>
</evidence>
<feature type="transmembrane region" description="Helical" evidence="7">
    <location>
        <begin position="104"/>
        <end position="123"/>
    </location>
</feature>
<evidence type="ECO:0000313" key="9">
    <source>
        <dbReference type="Proteomes" id="UP000694925"/>
    </source>
</evidence>
<keyword evidence="6 7" id="KW-0472">Membrane</keyword>
<feature type="transmembrane region" description="Helical" evidence="7">
    <location>
        <begin position="436"/>
        <end position="454"/>
    </location>
</feature>
<feature type="transmembrane region" description="Helical" evidence="7">
    <location>
        <begin position="29"/>
        <end position="53"/>
    </location>
</feature>
<dbReference type="GO" id="GO:0070782">
    <property type="term" value="P:phosphatidylserine exposure on apoptotic cell surface"/>
    <property type="evidence" value="ECO:0007669"/>
    <property type="project" value="TreeGrafter"/>
</dbReference>
<dbReference type="InterPro" id="IPR050895">
    <property type="entry name" value="XK-related_scramblase"/>
</dbReference>
<feature type="compositionally biased region" description="Polar residues" evidence="8">
    <location>
        <begin position="365"/>
        <end position="379"/>
    </location>
</feature>
<evidence type="ECO:0000256" key="8">
    <source>
        <dbReference type="SAM" id="MobiDB-lite"/>
    </source>
</evidence>
<organism evidence="9 10">
    <name type="scientific">Ceratina calcarata</name>
    <dbReference type="NCBI Taxonomy" id="156304"/>
    <lineage>
        <taxon>Eukaryota</taxon>
        <taxon>Metazoa</taxon>
        <taxon>Ecdysozoa</taxon>
        <taxon>Arthropoda</taxon>
        <taxon>Hexapoda</taxon>
        <taxon>Insecta</taxon>
        <taxon>Pterygota</taxon>
        <taxon>Neoptera</taxon>
        <taxon>Endopterygota</taxon>
        <taxon>Hymenoptera</taxon>
        <taxon>Apocrita</taxon>
        <taxon>Aculeata</taxon>
        <taxon>Apoidea</taxon>
        <taxon>Anthophila</taxon>
        <taxon>Apidae</taxon>
        <taxon>Ceratina</taxon>
        <taxon>Zadontomerus</taxon>
    </lineage>
</organism>
<dbReference type="AlphaFoldDB" id="A0AAJ7JB09"/>
<dbReference type="RefSeq" id="XP_017888295.1">
    <property type="nucleotide sequence ID" value="XM_018032806.2"/>
</dbReference>
<comment type="subcellular location">
    <subcellularLocation>
        <location evidence="1">Cell membrane</location>
        <topology evidence="1">Multi-pass membrane protein</topology>
    </subcellularLocation>
    <subcellularLocation>
        <location evidence="7">Membrane</location>
        <topology evidence="7">Multi-pass membrane protein</topology>
    </subcellularLocation>
</comment>
<feature type="transmembrane region" description="Helical" evidence="7">
    <location>
        <begin position="543"/>
        <end position="569"/>
    </location>
</feature>
<gene>
    <name evidence="10" type="primary">LOC108629877</name>
</gene>
<feature type="transmembrane region" description="Helical" evidence="7">
    <location>
        <begin position="484"/>
        <end position="505"/>
    </location>
</feature>
<name>A0AAJ7JB09_9HYME</name>
<dbReference type="GeneID" id="108629877"/>
<keyword evidence="9" id="KW-1185">Reference proteome</keyword>
<protein>
    <recommendedName>
        <fullName evidence="7">XK-related protein</fullName>
    </recommendedName>
</protein>
<feature type="region of interest" description="Disordered" evidence="8">
    <location>
        <begin position="363"/>
        <end position="402"/>
    </location>
</feature>
<evidence type="ECO:0000256" key="5">
    <source>
        <dbReference type="ARBA" id="ARBA00022989"/>
    </source>
</evidence>
<feature type="transmembrane region" description="Helical" evidence="7">
    <location>
        <begin position="65"/>
        <end position="84"/>
    </location>
</feature>
<dbReference type="PANTHER" id="PTHR16024">
    <property type="entry name" value="XK-RELATED PROTEIN"/>
    <property type="match status" value="1"/>
</dbReference>
<feature type="region of interest" description="Disordered" evidence="8">
    <location>
        <begin position="300"/>
        <end position="323"/>
    </location>
</feature>
<keyword evidence="5 7" id="KW-1133">Transmembrane helix</keyword>
<reference evidence="10" key="1">
    <citation type="submission" date="2025-08" db="UniProtKB">
        <authorList>
            <consortium name="RefSeq"/>
        </authorList>
    </citation>
    <scope>IDENTIFICATION</scope>
    <source>
        <tissue evidence="10">Whole body</tissue>
    </source>
</reference>
<evidence type="ECO:0000256" key="1">
    <source>
        <dbReference type="ARBA" id="ARBA00004651"/>
    </source>
</evidence>
<dbReference type="GO" id="GO:1902742">
    <property type="term" value="P:apoptotic process involved in development"/>
    <property type="evidence" value="ECO:0007669"/>
    <property type="project" value="TreeGrafter"/>
</dbReference>
<dbReference type="GO" id="GO:0043652">
    <property type="term" value="P:engulfment of apoptotic cell"/>
    <property type="evidence" value="ECO:0007669"/>
    <property type="project" value="TreeGrafter"/>
</dbReference>
<evidence type="ECO:0000256" key="3">
    <source>
        <dbReference type="ARBA" id="ARBA00022475"/>
    </source>
</evidence>
<accession>A0AAJ7JB09</accession>
<evidence type="ECO:0000313" key="10">
    <source>
        <dbReference type="RefSeq" id="XP_017888295.1"/>
    </source>
</evidence>
<evidence type="ECO:0000256" key="6">
    <source>
        <dbReference type="ARBA" id="ARBA00023136"/>
    </source>
</evidence>
<keyword evidence="4 7" id="KW-0812">Transmembrane</keyword>
<proteinExistence type="inferred from homology"/>
<feature type="transmembrane region" description="Helical" evidence="7">
    <location>
        <begin position="459"/>
        <end position="478"/>
    </location>
</feature>